<name>M4VRI5_9BACT</name>
<sequence length="401" mass="44457">MLKRAKWSYLSAALSTTIFTISSLMAFQAHAQTSRNLNFSEACSQGDNIEIIAVGDILLHAPLQIQATTHSSRFESLWSGVLPYIKKADIAYANLEGPTALGLTANGRQVGDVGHRFDKNVYSGYPLFNYHPLLITDLKKSGFDIVSTSNNHSLDRGSLGADKTIEALKANNLLYAGTRTREETQNPDHQWYTITQSKGRNIAWVACTFSTNGVPDRHGQVMPCFQKQGELLGLVEKLSRNPQIHAVIVTPHWGDEYQLRHNNQQTQLGRQLIESGATAVLATHPHVVQPWEKVTTASGREGLIVYSTGNFVSNQAEVPRKTSIMVQLHLTGAPQSKLKIRGVSYLPLFMERTPLRTVRPVYNMSEVPAEAQQIWTNAFGAKNRISSATENQIQKYCANSQ</sequence>
<dbReference type="InterPro" id="IPR019079">
    <property type="entry name" value="Capsule_synth_CapA"/>
</dbReference>
<dbReference type="InterPro" id="IPR052169">
    <property type="entry name" value="CW_Biosynth-Accessory"/>
</dbReference>
<dbReference type="InterPro" id="IPR029052">
    <property type="entry name" value="Metallo-depent_PP-like"/>
</dbReference>
<evidence type="ECO:0000256" key="2">
    <source>
        <dbReference type="SAM" id="SignalP"/>
    </source>
</evidence>
<keyword evidence="2" id="KW-0732">Signal</keyword>
<dbReference type="Gene3D" id="3.60.21.10">
    <property type="match status" value="1"/>
</dbReference>
<dbReference type="PANTHER" id="PTHR33393:SF12">
    <property type="entry name" value="CAPSULE BIOSYNTHESIS PROTEIN CAPA"/>
    <property type="match status" value="1"/>
</dbReference>
<comment type="similarity">
    <text evidence="1">Belongs to the CapA family.</text>
</comment>
<dbReference type="SUPFAM" id="SSF56300">
    <property type="entry name" value="Metallo-dependent phosphatases"/>
    <property type="match status" value="1"/>
</dbReference>
<feature type="chain" id="PRO_5004060773" description="Capsule synthesis protein CapA domain-containing protein" evidence="2">
    <location>
        <begin position="32"/>
        <end position="401"/>
    </location>
</feature>
<dbReference type="RefSeq" id="WP_015470284.1">
    <property type="nucleotide sequence ID" value="NC_020813.1"/>
</dbReference>
<accession>M4VRI5</accession>
<dbReference type="STRING" id="1184267.A11Q_1578"/>
<protein>
    <recommendedName>
        <fullName evidence="3">Capsule synthesis protein CapA domain-containing protein</fullName>
    </recommendedName>
</protein>
<dbReference type="CDD" id="cd07381">
    <property type="entry name" value="MPP_CapA"/>
    <property type="match status" value="1"/>
</dbReference>
<dbReference type="SMART" id="SM00854">
    <property type="entry name" value="PGA_cap"/>
    <property type="match status" value="1"/>
</dbReference>
<feature type="signal peptide" evidence="2">
    <location>
        <begin position="1"/>
        <end position="31"/>
    </location>
</feature>
<evidence type="ECO:0000313" key="4">
    <source>
        <dbReference type="EMBL" id="AGH95794.1"/>
    </source>
</evidence>
<feature type="domain" description="Capsule synthesis protein CapA" evidence="3">
    <location>
        <begin position="50"/>
        <end position="315"/>
    </location>
</feature>
<dbReference type="HOGENOM" id="CLU_038823_0_2_7"/>
<gene>
    <name evidence="4" type="ORF">A11Q_1578</name>
</gene>
<dbReference type="KEGG" id="bex:A11Q_1578"/>
<proteinExistence type="inferred from homology"/>
<evidence type="ECO:0000259" key="3">
    <source>
        <dbReference type="SMART" id="SM00854"/>
    </source>
</evidence>
<evidence type="ECO:0000313" key="5">
    <source>
        <dbReference type="Proteomes" id="UP000012040"/>
    </source>
</evidence>
<dbReference type="Pfam" id="PF09587">
    <property type="entry name" value="PGA_cap"/>
    <property type="match status" value="1"/>
</dbReference>
<evidence type="ECO:0000256" key="1">
    <source>
        <dbReference type="ARBA" id="ARBA00005662"/>
    </source>
</evidence>
<keyword evidence="5" id="KW-1185">Reference proteome</keyword>
<dbReference type="Proteomes" id="UP000012040">
    <property type="component" value="Chromosome"/>
</dbReference>
<organism evidence="4 5">
    <name type="scientific">Pseudobdellovibrio exovorus JSS</name>
    <dbReference type="NCBI Taxonomy" id="1184267"/>
    <lineage>
        <taxon>Bacteria</taxon>
        <taxon>Pseudomonadati</taxon>
        <taxon>Bdellovibrionota</taxon>
        <taxon>Bdellovibrionia</taxon>
        <taxon>Bdellovibrionales</taxon>
        <taxon>Pseudobdellovibrionaceae</taxon>
        <taxon>Pseudobdellovibrio</taxon>
    </lineage>
</organism>
<dbReference type="eggNOG" id="COG2843">
    <property type="taxonomic scope" value="Bacteria"/>
</dbReference>
<dbReference type="PATRIC" id="fig|1184267.3.peg.1597"/>
<dbReference type="AlphaFoldDB" id="M4VRI5"/>
<dbReference type="EMBL" id="CP003537">
    <property type="protein sequence ID" value="AGH95794.1"/>
    <property type="molecule type" value="Genomic_DNA"/>
</dbReference>
<dbReference type="OrthoDB" id="5288603at2"/>
<dbReference type="PANTHER" id="PTHR33393">
    <property type="entry name" value="POLYGLUTAMINE SYNTHESIS ACCESSORY PROTEIN RV0574C-RELATED"/>
    <property type="match status" value="1"/>
</dbReference>
<reference evidence="4 5" key="1">
    <citation type="journal article" date="2013" name="ISME J.">
        <title>By their genes ye shall know them: genomic signatures of predatory bacteria.</title>
        <authorList>
            <person name="Pasternak Z."/>
            <person name="Pietrokovski S."/>
            <person name="Rotem O."/>
            <person name="Gophna U."/>
            <person name="Lurie-Weinberger M.N."/>
            <person name="Jurkevitch E."/>
        </authorList>
    </citation>
    <scope>NUCLEOTIDE SEQUENCE [LARGE SCALE GENOMIC DNA]</scope>
    <source>
        <strain evidence="4 5">JSS</strain>
    </source>
</reference>